<evidence type="ECO:0000259" key="6">
    <source>
        <dbReference type="Pfam" id="PF01694"/>
    </source>
</evidence>
<dbReference type="RefSeq" id="WP_159806041.1">
    <property type="nucleotide sequence ID" value="NZ_BLJE01000002.1"/>
</dbReference>
<dbReference type="Pfam" id="PF01694">
    <property type="entry name" value="Rhomboid"/>
    <property type="match status" value="1"/>
</dbReference>
<sequence length="213" mass="22507">MNVLSSLRGSAEAAYAAPATLGFGALVLVVHALTQLAPGSFEIFAHADGDLMEGQVWRLVTAHLVHLDTAHLMPNLIGLFALGIPLERWIGSRKLIWLVCAGGMVISLGVLLDPSIALYCGLSGVLNTLFAALCIYGVQNGSRKLWAALLAAGLAKIGWELTNPPLISGGLDWPPHVLSHLLGYSVGLALATGFMFGHRAYQMITQRVGQMAG</sequence>
<feature type="transmembrane region" description="Helical" evidence="5">
    <location>
        <begin position="181"/>
        <end position="201"/>
    </location>
</feature>
<feature type="transmembrane region" description="Helical" evidence="5">
    <location>
        <begin position="145"/>
        <end position="161"/>
    </location>
</feature>
<protein>
    <recommendedName>
        <fullName evidence="6">Peptidase S54 rhomboid domain-containing protein</fullName>
    </recommendedName>
</protein>
<dbReference type="GO" id="GO:0016020">
    <property type="term" value="C:membrane"/>
    <property type="evidence" value="ECO:0007669"/>
    <property type="project" value="UniProtKB-SubCell"/>
</dbReference>
<evidence type="ECO:0000256" key="4">
    <source>
        <dbReference type="ARBA" id="ARBA00023136"/>
    </source>
</evidence>
<name>A0A6N6JEV5_9RHOB</name>
<dbReference type="InterPro" id="IPR023826">
    <property type="entry name" value="Rhom-like_SP_proteobac"/>
</dbReference>
<feature type="domain" description="Peptidase S54 rhomboid" evidence="6">
    <location>
        <begin position="54"/>
        <end position="192"/>
    </location>
</feature>
<evidence type="ECO:0000256" key="5">
    <source>
        <dbReference type="SAM" id="Phobius"/>
    </source>
</evidence>
<dbReference type="Gene3D" id="1.20.1540.10">
    <property type="entry name" value="Rhomboid-like"/>
    <property type="match status" value="1"/>
</dbReference>
<evidence type="ECO:0000313" key="8">
    <source>
        <dbReference type="Proteomes" id="UP000436822"/>
    </source>
</evidence>
<gene>
    <name evidence="7" type="ORF">KIN_17490</name>
</gene>
<evidence type="ECO:0000256" key="3">
    <source>
        <dbReference type="ARBA" id="ARBA00022989"/>
    </source>
</evidence>
<comment type="subcellular location">
    <subcellularLocation>
        <location evidence="1">Membrane</location>
        <topology evidence="1">Multi-pass membrane protein</topology>
    </subcellularLocation>
</comment>
<comment type="caution">
    <text evidence="7">The sequence shown here is derived from an EMBL/GenBank/DDBJ whole genome shotgun (WGS) entry which is preliminary data.</text>
</comment>
<feature type="transmembrane region" description="Helical" evidence="5">
    <location>
        <begin position="94"/>
        <end position="110"/>
    </location>
</feature>
<dbReference type="NCBIfam" id="TIGR03902">
    <property type="entry name" value="rhom_GG_sort"/>
    <property type="match status" value="1"/>
</dbReference>
<feature type="transmembrane region" description="Helical" evidence="5">
    <location>
        <begin position="116"/>
        <end position="138"/>
    </location>
</feature>
<keyword evidence="8" id="KW-1185">Reference proteome</keyword>
<evidence type="ECO:0000313" key="7">
    <source>
        <dbReference type="EMBL" id="GFE64675.1"/>
    </source>
</evidence>
<keyword evidence="4 5" id="KW-0472">Membrane</keyword>
<dbReference type="PANTHER" id="PTHR43066">
    <property type="entry name" value="RHOMBOID-RELATED PROTEIN"/>
    <property type="match status" value="1"/>
</dbReference>
<dbReference type="EMBL" id="BLJE01000002">
    <property type="protein sequence ID" value="GFE64675.1"/>
    <property type="molecule type" value="Genomic_DNA"/>
</dbReference>
<feature type="transmembrane region" description="Helical" evidence="5">
    <location>
        <begin position="12"/>
        <end position="36"/>
    </location>
</feature>
<dbReference type="OrthoDB" id="196054at2"/>
<proteinExistence type="predicted"/>
<keyword evidence="2 5" id="KW-0812">Transmembrane</keyword>
<evidence type="ECO:0000256" key="2">
    <source>
        <dbReference type="ARBA" id="ARBA00022692"/>
    </source>
</evidence>
<evidence type="ECO:0000256" key="1">
    <source>
        <dbReference type="ARBA" id="ARBA00004141"/>
    </source>
</evidence>
<dbReference type="InterPro" id="IPR022764">
    <property type="entry name" value="Peptidase_S54_rhomboid_dom"/>
</dbReference>
<dbReference type="GO" id="GO:0004252">
    <property type="term" value="F:serine-type endopeptidase activity"/>
    <property type="evidence" value="ECO:0007669"/>
    <property type="project" value="InterPro"/>
</dbReference>
<feature type="transmembrane region" description="Helical" evidence="5">
    <location>
        <begin position="56"/>
        <end position="82"/>
    </location>
</feature>
<accession>A0A6N6JEV5</accession>
<dbReference type="Proteomes" id="UP000436822">
    <property type="component" value="Unassembled WGS sequence"/>
</dbReference>
<dbReference type="AlphaFoldDB" id="A0A6N6JEV5"/>
<dbReference type="InterPro" id="IPR035952">
    <property type="entry name" value="Rhomboid-like_sf"/>
</dbReference>
<keyword evidence="3 5" id="KW-1133">Transmembrane helix</keyword>
<organism evidence="7 8">
    <name type="scientific">Litoreibacter roseus</name>
    <dbReference type="NCBI Taxonomy" id="2601869"/>
    <lineage>
        <taxon>Bacteria</taxon>
        <taxon>Pseudomonadati</taxon>
        <taxon>Pseudomonadota</taxon>
        <taxon>Alphaproteobacteria</taxon>
        <taxon>Rhodobacterales</taxon>
        <taxon>Roseobacteraceae</taxon>
        <taxon>Litoreibacter</taxon>
    </lineage>
</organism>
<dbReference type="SUPFAM" id="SSF144091">
    <property type="entry name" value="Rhomboid-like"/>
    <property type="match status" value="1"/>
</dbReference>
<reference evidence="7 8" key="1">
    <citation type="submission" date="2019-12" db="EMBL/GenBank/DDBJ databases">
        <title>Litoreibacter badius sp. nov., a novel bacteriochlorophyll a-containing bacterium in the genus Litoreibacter.</title>
        <authorList>
            <person name="Kanamuro M."/>
            <person name="Takabe Y."/>
            <person name="Mori K."/>
            <person name="Takaichi S."/>
            <person name="Hanada S."/>
        </authorList>
    </citation>
    <scope>NUCLEOTIDE SEQUENCE [LARGE SCALE GENOMIC DNA]</scope>
    <source>
        <strain evidence="7 8">K6</strain>
    </source>
</reference>